<gene>
    <name evidence="7" type="ORF">FJR03_06630</name>
</gene>
<keyword evidence="1" id="KW-0444">Lipid biosynthesis</keyword>
<dbReference type="PANTHER" id="PTHR43378:SF2">
    <property type="entry name" value="UDP-3-O-ACYLGLUCOSAMINE N-ACYLTRANSFERASE 1, MITOCHONDRIAL-RELATED"/>
    <property type="match status" value="1"/>
</dbReference>
<sequence>MDYLMIKASIIAEFLAENLAGNDIEINEVASVDKLKNNAIAFSKKGFTNSTITALIIVPKNFVIPNDSSLSYIKVDNPRLSFAKIVTNFFQEKRKINIHETVIIGNNTEIAPTVSIGANCVIGNNVRIKANSVLNNNIIIADNTEIGENCYIKSGSIIGEDGFGFDFDGDIPIRIPHIGKVVIHDNVEIGSKNTIAKGTINDTIIFDNVKIDDQVHIAHNCEIGKGTIITACAEISGSVRIGMNCWIGPNCSIIQKVVIGDNVTIGIGTVITDNIANNKKIMGLESLELKPLIRLKKRINYGG</sequence>
<dbReference type="InterPro" id="IPR011004">
    <property type="entry name" value="Trimer_LpxA-like_sf"/>
</dbReference>
<dbReference type="AlphaFoldDB" id="A0A7M1AVM0"/>
<evidence type="ECO:0000256" key="5">
    <source>
        <dbReference type="ARBA" id="ARBA00023315"/>
    </source>
</evidence>
<keyword evidence="5 7" id="KW-0012">Acyltransferase</keyword>
<name>A0A7M1AVM0_9BACT</name>
<dbReference type="Gene3D" id="3.40.1390.10">
    <property type="entry name" value="MurE/MurF, N-terminal domain"/>
    <property type="match status" value="1"/>
</dbReference>
<evidence type="ECO:0000313" key="8">
    <source>
        <dbReference type="Proteomes" id="UP000593910"/>
    </source>
</evidence>
<evidence type="ECO:0000256" key="2">
    <source>
        <dbReference type="ARBA" id="ARBA00022556"/>
    </source>
</evidence>
<keyword evidence="4" id="KW-0443">Lipid metabolism</keyword>
<evidence type="ECO:0000256" key="4">
    <source>
        <dbReference type="ARBA" id="ARBA00023098"/>
    </source>
</evidence>
<dbReference type="Proteomes" id="UP000593910">
    <property type="component" value="Chromosome"/>
</dbReference>
<evidence type="ECO:0000256" key="3">
    <source>
        <dbReference type="ARBA" id="ARBA00022679"/>
    </source>
</evidence>
<dbReference type="Pfam" id="PF25087">
    <property type="entry name" value="GMPPB_C"/>
    <property type="match status" value="1"/>
</dbReference>
<evidence type="ECO:0000313" key="7">
    <source>
        <dbReference type="EMBL" id="QOP41436.1"/>
    </source>
</evidence>
<proteinExistence type="predicted"/>
<dbReference type="Pfam" id="PF00132">
    <property type="entry name" value="Hexapep"/>
    <property type="match status" value="2"/>
</dbReference>
<dbReference type="KEGG" id="smax:FJR03_06630"/>
<protein>
    <submittedName>
        <fullName evidence="7">UDP-3-O-(3-hydroxymyristoyl)glucosamine N-acyltransferase</fullName>
    </submittedName>
</protein>
<dbReference type="GO" id="GO:0009245">
    <property type="term" value="P:lipid A biosynthetic process"/>
    <property type="evidence" value="ECO:0007669"/>
    <property type="project" value="UniProtKB-KW"/>
</dbReference>
<feature type="domain" description="Mannose-1-phosphate guanyltransferase C-terminal" evidence="6">
    <location>
        <begin position="97"/>
        <end position="161"/>
    </location>
</feature>
<reference evidence="7 8" key="1">
    <citation type="submission" date="2019-06" db="EMBL/GenBank/DDBJ databases">
        <title>Sulfurimonas gotlandica sp. nov., a chemoautotrophic and psychrotolerant epsilonproteobacterium isolated from a pelagic redoxcline, and an emended description of the genus Sulfurimonas.</title>
        <authorList>
            <person name="Wang S."/>
            <person name="Jiang L."/>
            <person name="Shao Z."/>
        </authorList>
    </citation>
    <scope>NUCLEOTIDE SEQUENCE [LARGE SCALE GENOMIC DNA]</scope>
    <source>
        <strain evidence="7 8">B2</strain>
    </source>
</reference>
<dbReference type="EMBL" id="CP041165">
    <property type="protein sequence ID" value="QOP41436.1"/>
    <property type="molecule type" value="Genomic_DNA"/>
</dbReference>
<dbReference type="InterPro" id="IPR007691">
    <property type="entry name" value="LpxD"/>
</dbReference>
<dbReference type="CDD" id="cd03352">
    <property type="entry name" value="LbH_LpxD"/>
    <property type="match status" value="1"/>
</dbReference>
<dbReference type="Gene3D" id="2.160.10.10">
    <property type="entry name" value="Hexapeptide repeat proteins"/>
    <property type="match status" value="1"/>
</dbReference>
<evidence type="ECO:0000259" key="6">
    <source>
        <dbReference type="Pfam" id="PF25087"/>
    </source>
</evidence>
<keyword evidence="2" id="KW-0441">Lipid A biosynthesis</keyword>
<organism evidence="7 8">
    <name type="scientific">Sulfurimonas marina</name>
    <dbReference type="NCBI Taxonomy" id="2590551"/>
    <lineage>
        <taxon>Bacteria</taxon>
        <taxon>Pseudomonadati</taxon>
        <taxon>Campylobacterota</taxon>
        <taxon>Epsilonproteobacteria</taxon>
        <taxon>Campylobacterales</taxon>
        <taxon>Sulfurimonadaceae</taxon>
        <taxon>Sulfurimonas</taxon>
    </lineage>
</organism>
<keyword evidence="3 7" id="KW-0808">Transferase</keyword>
<evidence type="ECO:0000256" key="1">
    <source>
        <dbReference type="ARBA" id="ARBA00022516"/>
    </source>
</evidence>
<dbReference type="PANTHER" id="PTHR43378">
    <property type="entry name" value="UDP-3-O-ACYLGLUCOSAMINE N-ACYLTRANSFERASE"/>
    <property type="match status" value="1"/>
</dbReference>
<dbReference type="GO" id="GO:0016020">
    <property type="term" value="C:membrane"/>
    <property type="evidence" value="ECO:0007669"/>
    <property type="project" value="GOC"/>
</dbReference>
<dbReference type="InterPro" id="IPR056729">
    <property type="entry name" value="GMPPB_C"/>
</dbReference>
<accession>A0A7M1AVM0</accession>
<dbReference type="InterPro" id="IPR001451">
    <property type="entry name" value="Hexapep"/>
</dbReference>
<dbReference type="SUPFAM" id="SSF51161">
    <property type="entry name" value="Trimeric LpxA-like enzymes"/>
    <property type="match status" value="1"/>
</dbReference>
<keyword evidence="8" id="KW-1185">Reference proteome</keyword>
<dbReference type="GO" id="GO:0016410">
    <property type="term" value="F:N-acyltransferase activity"/>
    <property type="evidence" value="ECO:0007669"/>
    <property type="project" value="InterPro"/>
</dbReference>